<accession>A0A3A1N5G1</accession>
<keyword evidence="1" id="KW-0597">Phosphoprotein</keyword>
<dbReference type="Gene3D" id="3.40.50.2300">
    <property type="match status" value="1"/>
</dbReference>
<evidence type="ECO:0000313" key="5">
    <source>
        <dbReference type="Proteomes" id="UP000266067"/>
    </source>
</evidence>
<dbReference type="SMART" id="SM00850">
    <property type="entry name" value="LytTR"/>
    <property type="match status" value="1"/>
</dbReference>
<reference evidence="4 5" key="1">
    <citation type="submission" date="2018-08" db="EMBL/GenBank/DDBJ databases">
        <title>Proposal of Muricauda 72 sp.nov. and Muricauda NH166 sp.nov., isolated from seawater.</title>
        <authorList>
            <person name="Cheng H."/>
            <person name="Wu Y.-H."/>
            <person name="Guo L.-L."/>
            <person name="Xu X.-W."/>
        </authorList>
    </citation>
    <scope>NUCLEOTIDE SEQUENCE [LARGE SCALE GENOMIC DNA]</scope>
    <source>
        <strain evidence="4 5">KCTC 22173</strain>
    </source>
</reference>
<evidence type="ECO:0000259" key="3">
    <source>
        <dbReference type="PROSITE" id="PS50930"/>
    </source>
</evidence>
<protein>
    <submittedName>
        <fullName evidence="4">DNA-binding response regulator</fullName>
    </submittedName>
</protein>
<sequence length="252" mass="28840">MTRQIRSIIVDDEQRHHDILGKMLETFCPNIELVGDAFSVDEAVALIQSEQPELVFLDIEMPEGNGFTLFDHFEEPAFEVIFTTAHDLYAINAIKYAALDYLLKPINIQELKNAVARAGKILAKLAPSREEEYQVLRENTKLQDRNYTKIALRSSEGIDFVEANRLLRVEANHVYSNFYLDNGKMIMVSKPLGDFEPLLESFNFFRVHKSHMVNLDHVEKYVKGKGGYLVLKDGSHVDVSVRKKEALLKKLV</sequence>
<comment type="caution">
    <text evidence="4">The sequence shown here is derived from an EMBL/GenBank/DDBJ whole genome shotgun (WGS) entry which is preliminary data.</text>
</comment>
<dbReference type="AlphaFoldDB" id="A0A3A1N5G1"/>
<dbReference type="PROSITE" id="PS50930">
    <property type="entry name" value="HTH_LYTTR"/>
    <property type="match status" value="1"/>
</dbReference>
<dbReference type="PROSITE" id="PS50110">
    <property type="entry name" value="RESPONSE_REGULATORY"/>
    <property type="match status" value="1"/>
</dbReference>
<keyword evidence="4" id="KW-0238">DNA-binding</keyword>
<dbReference type="SMART" id="SM00448">
    <property type="entry name" value="REC"/>
    <property type="match status" value="1"/>
</dbReference>
<feature type="modified residue" description="4-aspartylphosphate" evidence="1">
    <location>
        <position position="58"/>
    </location>
</feature>
<dbReference type="SUPFAM" id="SSF52172">
    <property type="entry name" value="CheY-like"/>
    <property type="match status" value="1"/>
</dbReference>
<dbReference type="PANTHER" id="PTHR37299">
    <property type="entry name" value="TRANSCRIPTIONAL REGULATOR-RELATED"/>
    <property type="match status" value="1"/>
</dbReference>
<name>A0A3A1N5G1_9FLAO</name>
<dbReference type="Gene3D" id="2.40.50.1020">
    <property type="entry name" value="LytTr DNA-binding domain"/>
    <property type="match status" value="1"/>
</dbReference>
<dbReference type="Pfam" id="PF04397">
    <property type="entry name" value="LytTR"/>
    <property type="match status" value="1"/>
</dbReference>
<organism evidence="4 5">
    <name type="scientific">Flagellimonas lutimaris</name>
    <dbReference type="NCBI Taxonomy" id="475082"/>
    <lineage>
        <taxon>Bacteria</taxon>
        <taxon>Pseudomonadati</taxon>
        <taxon>Bacteroidota</taxon>
        <taxon>Flavobacteriia</taxon>
        <taxon>Flavobacteriales</taxon>
        <taxon>Flavobacteriaceae</taxon>
        <taxon>Flagellimonas</taxon>
    </lineage>
</organism>
<dbReference type="InterPro" id="IPR046947">
    <property type="entry name" value="LytR-like"/>
</dbReference>
<dbReference type="GO" id="GO:0000156">
    <property type="term" value="F:phosphorelay response regulator activity"/>
    <property type="evidence" value="ECO:0007669"/>
    <property type="project" value="InterPro"/>
</dbReference>
<feature type="domain" description="Response regulatory" evidence="2">
    <location>
        <begin position="6"/>
        <end position="119"/>
    </location>
</feature>
<dbReference type="PANTHER" id="PTHR37299:SF1">
    <property type="entry name" value="STAGE 0 SPORULATION PROTEIN A HOMOLOG"/>
    <property type="match status" value="1"/>
</dbReference>
<dbReference type="OrthoDB" id="2168082at2"/>
<feature type="domain" description="HTH LytTR-type" evidence="3">
    <location>
        <begin position="150"/>
        <end position="252"/>
    </location>
</feature>
<dbReference type="InterPro" id="IPR011006">
    <property type="entry name" value="CheY-like_superfamily"/>
</dbReference>
<evidence type="ECO:0000313" key="4">
    <source>
        <dbReference type="EMBL" id="RIV32749.1"/>
    </source>
</evidence>
<gene>
    <name evidence="4" type="ORF">D2V08_09930</name>
</gene>
<dbReference type="Proteomes" id="UP000266067">
    <property type="component" value="Unassembled WGS sequence"/>
</dbReference>
<keyword evidence="5" id="KW-1185">Reference proteome</keyword>
<proteinExistence type="predicted"/>
<dbReference type="Pfam" id="PF00072">
    <property type="entry name" value="Response_reg"/>
    <property type="match status" value="1"/>
</dbReference>
<dbReference type="GO" id="GO:0003677">
    <property type="term" value="F:DNA binding"/>
    <property type="evidence" value="ECO:0007669"/>
    <property type="project" value="UniProtKB-KW"/>
</dbReference>
<dbReference type="InterPro" id="IPR001789">
    <property type="entry name" value="Sig_transdc_resp-reg_receiver"/>
</dbReference>
<dbReference type="EMBL" id="QXFH01000072">
    <property type="protein sequence ID" value="RIV32749.1"/>
    <property type="molecule type" value="Genomic_DNA"/>
</dbReference>
<evidence type="ECO:0000259" key="2">
    <source>
        <dbReference type="PROSITE" id="PS50110"/>
    </source>
</evidence>
<evidence type="ECO:0000256" key="1">
    <source>
        <dbReference type="PROSITE-ProRule" id="PRU00169"/>
    </source>
</evidence>
<dbReference type="RefSeq" id="WP_119607998.1">
    <property type="nucleotide sequence ID" value="NZ_QXFH01000072.1"/>
</dbReference>
<dbReference type="InterPro" id="IPR007492">
    <property type="entry name" value="LytTR_DNA-bd_dom"/>
</dbReference>